<proteinExistence type="predicted"/>
<protein>
    <submittedName>
        <fullName evidence="1">Uncharacterized protein</fullName>
    </submittedName>
</protein>
<dbReference type="EMBL" id="WLCI01000019">
    <property type="protein sequence ID" value="MTB97006.1"/>
    <property type="molecule type" value="Genomic_DNA"/>
</dbReference>
<comment type="caution">
    <text evidence="1">The sequence shown here is derived from an EMBL/GenBank/DDBJ whole genome shotgun (WGS) entry which is preliminary data.</text>
</comment>
<reference evidence="1 2" key="1">
    <citation type="submission" date="2019-10" db="EMBL/GenBank/DDBJ databases">
        <title>Nocardioides novel species isolated from the excrement of Marmot.</title>
        <authorList>
            <person name="Zhang G."/>
        </authorList>
    </citation>
    <scope>NUCLEOTIDE SEQUENCE [LARGE SCALE GENOMIC DNA]</scope>
    <source>
        <strain evidence="2">zg-579</strain>
    </source>
</reference>
<accession>A0A6I3JFF2</accession>
<dbReference type="AlphaFoldDB" id="A0A6I3JFF2"/>
<dbReference type="RefSeq" id="WP_154616756.1">
    <property type="nucleotide sequence ID" value="NZ_CP053660.1"/>
</dbReference>
<evidence type="ECO:0000313" key="2">
    <source>
        <dbReference type="Proteomes" id="UP000433406"/>
    </source>
</evidence>
<organism evidence="1 2">
    <name type="scientific">Nocardioides marmotae</name>
    <dbReference type="NCBI Taxonomy" id="2663857"/>
    <lineage>
        <taxon>Bacteria</taxon>
        <taxon>Bacillati</taxon>
        <taxon>Actinomycetota</taxon>
        <taxon>Actinomycetes</taxon>
        <taxon>Propionibacteriales</taxon>
        <taxon>Nocardioidaceae</taxon>
        <taxon>Nocardioides</taxon>
    </lineage>
</organism>
<dbReference type="Proteomes" id="UP000433406">
    <property type="component" value="Unassembled WGS sequence"/>
</dbReference>
<name>A0A6I3JFF2_9ACTN</name>
<keyword evidence="2" id="KW-1185">Reference proteome</keyword>
<gene>
    <name evidence="1" type="ORF">GGQ22_18190</name>
</gene>
<evidence type="ECO:0000313" key="1">
    <source>
        <dbReference type="EMBL" id="MTB97006.1"/>
    </source>
</evidence>
<sequence>MEIFVLVMMLVPALMGLIIAVVLVLLLTRSRAAAPPPLFVPGPRGPEPAASTWNVQVLGSSLIGQLGGSLDSTFGTLTLRAGRIAFTPDDAVVPAWDVACPEVWVRRQGVGPFAVAALVLHGPMGEVRCNVSRERINRFSANSLKDFREVGYATQFVAAAQAHGARVA</sequence>